<dbReference type="PANTHER" id="PTHR19139">
    <property type="entry name" value="AQUAPORIN TRANSPORTER"/>
    <property type="match status" value="1"/>
</dbReference>
<dbReference type="Gene3D" id="1.20.1080.10">
    <property type="entry name" value="Glycerol uptake facilitator protein"/>
    <property type="match status" value="1"/>
</dbReference>
<keyword evidence="5 9" id="KW-0812">Transmembrane</keyword>
<evidence type="ECO:0000256" key="2">
    <source>
        <dbReference type="ARBA" id="ARBA00006175"/>
    </source>
</evidence>
<accession>B4GAN0</accession>
<dbReference type="SUPFAM" id="SSF81338">
    <property type="entry name" value="Aquaporin-like"/>
    <property type="match status" value="1"/>
</dbReference>
<dbReference type="InterPro" id="IPR000425">
    <property type="entry name" value="MIP"/>
</dbReference>
<proteinExistence type="inferred from homology"/>
<keyword evidence="8 9" id="KW-0472">Membrane</keyword>
<evidence type="ECO:0000256" key="5">
    <source>
        <dbReference type="ARBA" id="ARBA00022692"/>
    </source>
</evidence>
<dbReference type="AlphaFoldDB" id="B4GAN0"/>
<dbReference type="EMBL" id="CH479181">
    <property type="protein sequence ID" value="EDW31982.1"/>
    <property type="molecule type" value="Genomic_DNA"/>
</dbReference>
<dbReference type="OrthoDB" id="3222at2759"/>
<comment type="subunit">
    <text evidence="3">Homotetramer.</text>
</comment>
<organism evidence="11">
    <name type="scientific">Drosophila persimilis</name>
    <name type="common">Fruit fly</name>
    <dbReference type="NCBI Taxonomy" id="7234"/>
    <lineage>
        <taxon>Eukaryota</taxon>
        <taxon>Metazoa</taxon>
        <taxon>Ecdysozoa</taxon>
        <taxon>Arthropoda</taxon>
        <taxon>Hexapoda</taxon>
        <taxon>Insecta</taxon>
        <taxon>Pterygota</taxon>
        <taxon>Neoptera</taxon>
        <taxon>Endopterygota</taxon>
        <taxon>Diptera</taxon>
        <taxon>Brachycera</taxon>
        <taxon>Muscomorpha</taxon>
        <taxon>Ephydroidea</taxon>
        <taxon>Drosophilidae</taxon>
        <taxon>Drosophila</taxon>
        <taxon>Sophophora</taxon>
    </lineage>
</organism>
<dbReference type="InterPro" id="IPR023271">
    <property type="entry name" value="Aquaporin-like"/>
</dbReference>
<dbReference type="GO" id="GO:0005886">
    <property type="term" value="C:plasma membrane"/>
    <property type="evidence" value="ECO:0007669"/>
    <property type="project" value="TreeGrafter"/>
</dbReference>
<evidence type="ECO:0000256" key="8">
    <source>
        <dbReference type="ARBA" id="ARBA00023136"/>
    </source>
</evidence>
<reference evidence="10 11" key="1">
    <citation type="journal article" date="2007" name="Nature">
        <title>Evolution of genes and genomes on the Drosophila phylogeny.</title>
        <authorList>
            <consortium name="Drosophila 12 Genomes Consortium"/>
            <person name="Clark A.G."/>
            <person name="Eisen M.B."/>
            <person name="Smith D.R."/>
            <person name="Bergman C.M."/>
            <person name="Oliver B."/>
            <person name="Markow T.A."/>
            <person name="Kaufman T.C."/>
            <person name="Kellis M."/>
            <person name="Gelbart W."/>
            <person name="Iyer V.N."/>
            <person name="Pollard D.A."/>
            <person name="Sackton T.B."/>
            <person name="Larracuente A.M."/>
            <person name="Singh N.D."/>
            <person name="Abad J.P."/>
            <person name="Abt D.N."/>
            <person name="Adryan B."/>
            <person name="Aguade M."/>
            <person name="Akashi H."/>
            <person name="Anderson W.W."/>
            <person name="Aquadro C.F."/>
            <person name="Ardell D.H."/>
            <person name="Arguello R."/>
            <person name="Artieri C.G."/>
            <person name="Barbash D.A."/>
            <person name="Barker D."/>
            <person name="Barsanti P."/>
            <person name="Batterham P."/>
            <person name="Batzoglou S."/>
            <person name="Begun D."/>
            <person name="Bhutkar A."/>
            <person name="Blanco E."/>
            <person name="Bosak S.A."/>
            <person name="Bradley R.K."/>
            <person name="Brand A.D."/>
            <person name="Brent M.R."/>
            <person name="Brooks A.N."/>
            <person name="Brown R.H."/>
            <person name="Butlin R.K."/>
            <person name="Caggese C."/>
            <person name="Calvi B.R."/>
            <person name="Bernardo de Carvalho A."/>
            <person name="Caspi A."/>
            <person name="Castrezana S."/>
            <person name="Celniker S.E."/>
            <person name="Chang J.L."/>
            <person name="Chapple C."/>
            <person name="Chatterji S."/>
            <person name="Chinwalla A."/>
            <person name="Civetta A."/>
            <person name="Clifton S.W."/>
            <person name="Comeron J.M."/>
            <person name="Costello J.C."/>
            <person name="Coyne J.A."/>
            <person name="Daub J."/>
            <person name="David R.G."/>
            <person name="Delcher A.L."/>
            <person name="Delehaunty K."/>
            <person name="Do C.B."/>
            <person name="Ebling H."/>
            <person name="Edwards K."/>
            <person name="Eickbush T."/>
            <person name="Evans J.D."/>
            <person name="Filipski A."/>
            <person name="Findeiss S."/>
            <person name="Freyhult E."/>
            <person name="Fulton L."/>
            <person name="Fulton R."/>
            <person name="Garcia A.C."/>
            <person name="Gardiner A."/>
            <person name="Garfield D.A."/>
            <person name="Garvin B.E."/>
            <person name="Gibson G."/>
            <person name="Gilbert D."/>
            <person name="Gnerre S."/>
            <person name="Godfrey J."/>
            <person name="Good R."/>
            <person name="Gotea V."/>
            <person name="Gravely B."/>
            <person name="Greenberg A.J."/>
            <person name="Griffiths-Jones S."/>
            <person name="Gross S."/>
            <person name="Guigo R."/>
            <person name="Gustafson E.A."/>
            <person name="Haerty W."/>
            <person name="Hahn M.W."/>
            <person name="Halligan D.L."/>
            <person name="Halpern A.L."/>
            <person name="Halter G.M."/>
            <person name="Han M.V."/>
            <person name="Heger A."/>
            <person name="Hillier L."/>
            <person name="Hinrichs A.S."/>
            <person name="Holmes I."/>
            <person name="Hoskins R.A."/>
            <person name="Hubisz M.J."/>
            <person name="Hultmark D."/>
            <person name="Huntley M.A."/>
            <person name="Jaffe D.B."/>
            <person name="Jagadeeshan S."/>
            <person name="Jeck W.R."/>
            <person name="Johnson J."/>
            <person name="Jones C.D."/>
            <person name="Jordan W.C."/>
            <person name="Karpen G.H."/>
            <person name="Kataoka E."/>
            <person name="Keightley P.D."/>
            <person name="Kheradpour P."/>
            <person name="Kirkness E.F."/>
            <person name="Koerich L.B."/>
            <person name="Kristiansen K."/>
            <person name="Kudrna D."/>
            <person name="Kulathinal R.J."/>
            <person name="Kumar S."/>
            <person name="Kwok R."/>
            <person name="Lander E."/>
            <person name="Langley C.H."/>
            <person name="Lapoint R."/>
            <person name="Lazzaro B.P."/>
            <person name="Lee S.J."/>
            <person name="Levesque L."/>
            <person name="Li R."/>
            <person name="Lin C.F."/>
            <person name="Lin M.F."/>
            <person name="Lindblad-Toh K."/>
            <person name="Llopart A."/>
            <person name="Long M."/>
            <person name="Low L."/>
            <person name="Lozovsky E."/>
            <person name="Lu J."/>
            <person name="Luo M."/>
            <person name="Machado C.A."/>
            <person name="Makalowski W."/>
            <person name="Marzo M."/>
            <person name="Matsuda M."/>
            <person name="Matzkin L."/>
            <person name="McAllister B."/>
            <person name="McBride C.S."/>
            <person name="McKernan B."/>
            <person name="McKernan K."/>
            <person name="Mendez-Lago M."/>
            <person name="Minx P."/>
            <person name="Mollenhauer M.U."/>
            <person name="Montooth K."/>
            <person name="Mount S.M."/>
            <person name="Mu X."/>
            <person name="Myers E."/>
            <person name="Negre B."/>
            <person name="Newfeld S."/>
            <person name="Nielsen R."/>
            <person name="Noor M.A."/>
            <person name="O'Grady P."/>
            <person name="Pachter L."/>
            <person name="Papaceit M."/>
            <person name="Parisi M.J."/>
            <person name="Parisi M."/>
            <person name="Parts L."/>
            <person name="Pedersen J.S."/>
            <person name="Pesole G."/>
            <person name="Phillippy A.M."/>
            <person name="Ponting C.P."/>
            <person name="Pop M."/>
            <person name="Porcelli D."/>
            <person name="Powell J.R."/>
            <person name="Prohaska S."/>
            <person name="Pruitt K."/>
            <person name="Puig M."/>
            <person name="Quesneville H."/>
            <person name="Ram K.R."/>
            <person name="Rand D."/>
            <person name="Rasmussen M.D."/>
            <person name="Reed L.K."/>
            <person name="Reenan R."/>
            <person name="Reily A."/>
            <person name="Remington K.A."/>
            <person name="Rieger T.T."/>
            <person name="Ritchie M.G."/>
            <person name="Robin C."/>
            <person name="Rogers Y.H."/>
            <person name="Rohde C."/>
            <person name="Rozas J."/>
            <person name="Rubenfield M.J."/>
            <person name="Ruiz A."/>
            <person name="Russo S."/>
            <person name="Salzberg S.L."/>
            <person name="Sanchez-Gracia A."/>
            <person name="Saranga D.J."/>
            <person name="Sato H."/>
            <person name="Schaeffer S.W."/>
            <person name="Schatz M.C."/>
            <person name="Schlenke T."/>
            <person name="Schwartz R."/>
            <person name="Segarra C."/>
            <person name="Singh R.S."/>
            <person name="Sirot L."/>
            <person name="Sirota M."/>
            <person name="Sisneros N.B."/>
            <person name="Smith C.D."/>
            <person name="Smith T.F."/>
            <person name="Spieth J."/>
            <person name="Stage D.E."/>
            <person name="Stark A."/>
            <person name="Stephan W."/>
            <person name="Strausberg R.L."/>
            <person name="Strempel S."/>
            <person name="Sturgill D."/>
            <person name="Sutton G."/>
            <person name="Sutton G.G."/>
            <person name="Tao W."/>
            <person name="Teichmann S."/>
            <person name="Tobari Y.N."/>
            <person name="Tomimura Y."/>
            <person name="Tsolas J.M."/>
            <person name="Valente V.L."/>
            <person name="Venter E."/>
            <person name="Venter J.C."/>
            <person name="Vicario S."/>
            <person name="Vieira F.G."/>
            <person name="Vilella A.J."/>
            <person name="Villasante A."/>
            <person name="Walenz B."/>
            <person name="Wang J."/>
            <person name="Wasserman M."/>
            <person name="Watts T."/>
            <person name="Wilson D."/>
            <person name="Wilson R.K."/>
            <person name="Wing R.A."/>
            <person name="Wolfner M.F."/>
            <person name="Wong A."/>
            <person name="Wong G.K."/>
            <person name="Wu C.I."/>
            <person name="Wu G."/>
            <person name="Yamamoto D."/>
            <person name="Yang H.P."/>
            <person name="Yang S.P."/>
            <person name="Yorke J.A."/>
            <person name="Yoshida K."/>
            <person name="Zdobnov E."/>
            <person name="Zhang P."/>
            <person name="Zhang Y."/>
            <person name="Zimin A.V."/>
            <person name="Baldwin J."/>
            <person name="Abdouelleil A."/>
            <person name="Abdulkadir J."/>
            <person name="Abebe A."/>
            <person name="Abera B."/>
            <person name="Abreu J."/>
            <person name="Acer S.C."/>
            <person name="Aftuck L."/>
            <person name="Alexander A."/>
            <person name="An P."/>
            <person name="Anderson E."/>
            <person name="Anderson S."/>
            <person name="Arachi H."/>
            <person name="Azer M."/>
            <person name="Bachantsang P."/>
            <person name="Barry A."/>
            <person name="Bayul T."/>
            <person name="Berlin A."/>
            <person name="Bessette D."/>
            <person name="Bloom T."/>
            <person name="Blye J."/>
            <person name="Boguslavskiy L."/>
            <person name="Bonnet C."/>
            <person name="Boukhgalter B."/>
            <person name="Bourzgui I."/>
            <person name="Brown A."/>
            <person name="Cahill P."/>
            <person name="Channer S."/>
            <person name="Cheshatsang Y."/>
            <person name="Chuda L."/>
            <person name="Citroen M."/>
            <person name="Collymore A."/>
            <person name="Cooke P."/>
            <person name="Costello M."/>
            <person name="D'Aco K."/>
            <person name="Daza R."/>
            <person name="De Haan G."/>
            <person name="DeGray S."/>
            <person name="DeMaso C."/>
            <person name="Dhargay N."/>
            <person name="Dooley K."/>
            <person name="Dooley E."/>
            <person name="Doricent M."/>
            <person name="Dorje P."/>
            <person name="Dorjee K."/>
            <person name="Dupes A."/>
            <person name="Elong R."/>
            <person name="Falk J."/>
            <person name="Farina A."/>
            <person name="Faro S."/>
            <person name="Ferguson D."/>
            <person name="Fisher S."/>
            <person name="Foley C.D."/>
            <person name="Franke A."/>
            <person name="Friedrich D."/>
            <person name="Gadbois L."/>
            <person name="Gearin G."/>
            <person name="Gearin C.R."/>
            <person name="Giannoukos G."/>
            <person name="Goode T."/>
            <person name="Graham J."/>
            <person name="Grandbois E."/>
            <person name="Grewal S."/>
            <person name="Gyaltsen K."/>
            <person name="Hafez N."/>
            <person name="Hagos B."/>
            <person name="Hall J."/>
            <person name="Henson C."/>
            <person name="Hollinger A."/>
            <person name="Honan T."/>
            <person name="Huard M.D."/>
            <person name="Hughes L."/>
            <person name="Hurhula B."/>
            <person name="Husby M.E."/>
            <person name="Kamat A."/>
            <person name="Kanga B."/>
            <person name="Kashin S."/>
            <person name="Khazanovich D."/>
            <person name="Kisner P."/>
            <person name="Lance K."/>
            <person name="Lara M."/>
            <person name="Lee W."/>
            <person name="Lennon N."/>
            <person name="Letendre F."/>
            <person name="LeVine R."/>
            <person name="Lipovsky A."/>
            <person name="Liu X."/>
            <person name="Liu J."/>
            <person name="Liu S."/>
            <person name="Lokyitsang T."/>
            <person name="Lokyitsang Y."/>
            <person name="Lubonja R."/>
            <person name="Lui A."/>
            <person name="MacDonald P."/>
            <person name="Magnisalis V."/>
            <person name="Maru K."/>
            <person name="Matthews C."/>
            <person name="McCusker W."/>
            <person name="McDonough S."/>
            <person name="Mehta T."/>
            <person name="Meldrim J."/>
            <person name="Meneus L."/>
            <person name="Mihai O."/>
            <person name="Mihalev A."/>
            <person name="Mihova T."/>
            <person name="Mittelman R."/>
            <person name="Mlenga V."/>
            <person name="Montmayeur A."/>
            <person name="Mulrain L."/>
            <person name="Navidi A."/>
            <person name="Naylor J."/>
            <person name="Negash T."/>
            <person name="Nguyen T."/>
            <person name="Nguyen N."/>
            <person name="Nicol R."/>
            <person name="Norbu C."/>
            <person name="Norbu N."/>
            <person name="Novod N."/>
            <person name="O'Neill B."/>
            <person name="Osman S."/>
            <person name="Markiewicz E."/>
            <person name="Oyono O.L."/>
            <person name="Patti C."/>
            <person name="Phunkhang P."/>
            <person name="Pierre F."/>
            <person name="Priest M."/>
            <person name="Raghuraman S."/>
            <person name="Rege F."/>
            <person name="Reyes R."/>
            <person name="Rise C."/>
            <person name="Rogov P."/>
            <person name="Ross K."/>
            <person name="Ryan E."/>
            <person name="Settipalli S."/>
            <person name="Shea T."/>
            <person name="Sherpa N."/>
            <person name="Shi L."/>
            <person name="Shih D."/>
            <person name="Sparrow T."/>
            <person name="Spaulding J."/>
            <person name="Stalker J."/>
            <person name="Stange-Thomann N."/>
            <person name="Stavropoulos S."/>
            <person name="Stone C."/>
            <person name="Strader C."/>
            <person name="Tesfaye S."/>
            <person name="Thomson T."/>
            <person name="Thoulutsang Y."/>
            <person name="Thoulutsang D."/>
            <person name="Topham K."/>
            <person name="Topping I."/>
            <person name="Tsamla T."/>
            <person name="Vassiliev H."/>
            <person name="Vo A."/>
            <person name="Wangchuk T."/>
            <person name="Wangdi T."/>
            <person name="Weiand M."/>
            <person name="Wilkinson J."/>
            <person name="Wilson A."/>
            <person name="Yadav S."/>
            <person name="Young G."/>
            <person name="Yu Q."/>
            <person name="Zembek L."/>
            <person name="Zhong D."/>
            <person name="Zimmer A."/>
            <person name="Zwirko Z."/>
            <person name="Jaffe D.B."/>
            <person name="Alvarez P."/>
            <person name="Brockman W."/>
            <person name="Butler J."/>
            <person name="Chin C."/>
            <person name="Gnerre S."/>
            <person name="Grabherr M."/>
            <person name="Kleber M."/>
            <person name="Mauceli E."/>
            <person name="MacCallum I."/>
        </authorList>
    </citation>
    <scope>NUCLEOTIDE SEQUENCE [LARGE SCALE GENOMIC DNA]</scope>
    <source>
        <strain evidence="11">MSH-3 / Tucson 14011-0111.49</strain>
    </source>
</reference>
<evidence type="ECO:0000256" key="6">
    <source>
        <dbReference type="ARBA" id="ARBA00022737"/>
    </source>
</evidence>
<dbReference type="OMA" id="CSISECA"/>
<comment type="similarity">
    <text evidence="2">Belongs to the MIP/aquaporin (TC 1.A.8) family.</text>
</comment>
<dbReference type="HOGENOM" id="CLU_152242_3_1_1"/>
<evidence type="ECO:0000313" key="10">
    <source>
        <dbReference type="EMBL" id="EDW31982.1"/>
    </source>
</evidence>
<dbReference type="SMR" id="B4GAN0"/>
<protein>
    <submittedName>
        <fullName evidence="10">GL10679</fullName>
    </submittedName>
</protein>
<keyword evidence="7 9" id="KW-1133">Transmembrane helix</keyword>
<dbReference type="STRING" id="7234.B4GAN0"/>
<dbReference type="Proteomes" id="UP000008744">
    <property type="component" value="Unassembled WGS sequence"/>
</dbReference>
<dbReference type="eggNOG" id="KOG0223">
    <property type="taxonomic scope" value="Eukaryota"/>
</dbReference>
<dbReference type="Pfam" id="PF00230">
    <property type="entry name" value="MIP"/>
    <property type="match status" value="1"/>
</dbReference>
<comment type="subcellular location">
    <subcellularLocation>
        <location evidence="1">Membrane</location>
        <topology evidence="1">Multi-pass membrane protein</topology>
    </subcellularLocation>
</comment>
<keyword evidence="6" id="KW-0677">Repeat</keyword>
<keyword evidence="4" id="KW-0813">Transport</keyword>
<sequence>MNPARSFGPAVVQGLWTDHWVYWVGPIAGGLVAALIYRFIFKVRKDDEADSYDF</sequence>
<evidence type="ECO:0000256" key="3">
    <source>
        <dbReference type="ARBA" id="ARBA00011881"/>
    </source>
</evidence>
<evidence type="ECO:0000256" key="4">
    <source>
        <dbReference type="ARBA" id="ARBA00022448"/>
    </source>
</evidence>
<evidence type="ECO:0000256" key="7">
    <source>
        <dbReference type="ARBA" id="ARBA00022989"/>
    </source>
</evidence>
<dbReference type="PANTHER" id="PTHR19139:SF291">
    <property type="entry name" value="AQUAPORIN"/>
    <property type="match status" value="1"/>
</dbReference>
<gene>
    <name evidence="10" type="primary">Dper\GL10679</name>
    <name evidence="10" type="ORF">Dper_GL10679</name>
</gene>
<evidence type="ECO:0000256" key="1">
    <source>
        <dbReference type="ARBA" id="ARBA00004141"/>
    </source>
</evidence>
<dbReference type="InterPro" id="IPR034294">
    <property type="entry name" value="Aquaporin_transptr"/>
</dbReference>
<dbReference type="GO" id="GO:0015267">
    <property type="term" value="F:channel activity"/>
    <property type="evidence" value="ECO:0007669"/>
    <property type="project" value="InterPro"/>
</dbReference>
<feature type="transmembrane region" description="Helical" evidence="9">
    <location>
        <begin position="20"/>
        <end position="41"/>
    </location>
</feature>
<keyword evidence="11" id="KW-1185">Reference proteome</keyword>
<evidence type="ECO:0000313" key="11">
    <source>
        <dbReference type="Proteomes" id="UP000008744"/>
    </source>
</evidence>
<name>B4GAN0_DROPE</name>
<evidence type="ECO:0000256" key="9">
    <source>
        <dbReference type="SAM" id="Phobius"/>
    </source>
</evidence>